<sequence>MDTNRPSEKVRWRRILLLIALVCPIITFPIWHRLLFPSFWSDTRCVFEDSDGNVRMGQGISCESIEQ</sequence>
<keyword evidence="1" id="KW-0472">Membrane</keyword>
<gene>
    <name evidence="2" type="ORF">KME25_30840</name>
</gene>
<keyword evidence="1" id="KW-1133">Transmembrane helix</keyword>
<protein>
    <submittedName>
        <fullName evidence="2">Uncharacterized protein</fullName>
    </submittedName>
</protein>
<proteinExistence type="predicted"/>
<organism evidence="2 3">
    <name type="scientific">Symplocastrum torsivum CPER-KK1</name>
    <dbReference type="NCBI Taxonomy" id="450513"/>
    <lineage>
        <taxon>Bacteria</taxon>
        <taxon>Bacillati</taxon>
        <taxon>Cyanobacteriota</taxon>
        <taxon>Cyanophyceae</taxon>
        <taxon>Oscillatoriophycideae</taxon>
        <taxon>Oscillatoriales</taxon>
        <taxon>Microcoleaceae</taxon>
        <taxon>Symplocastrum</taxon>
    </lineage>
</organism>
<feature type="transmembrane region" description="Helical" evidence="1">
    <location>
        <begin position="12"/>
        <end position="31"/>
    </location>
</feature>
<accession>A0A951PTV2</accession>
<name>A0A951PTV2_9CYAN</name>
<evidence type="ECO:0000313" key="2">
    <source>
        <dbReference type="EMBL" id="MBW4548769.1"/>
    </source>
</evidence>
<reference evidence="2" key="2">
    <citation type="journal article" date="2022" name="Microbiol. Resour. Announc.">
        <title>Metagenome Sequencing to Explore Phylogenomics of Terrestrial Cyanobacteria.</title>
        <authorList>
            <person name="Ward R.D."/>
            <person name="Stajich J.E."/>
            <person name="Johansen J.R."/>
            <person name="Huntemann M."/>
            <person name="Clum A."/>
            <person name="Foster B."/>
            <person name="Foster B."/>
            <person name="Roux S."/>
            <person name="Palaniappan K."/>
            <person name="Varghese N."/>
            <person name="Mukherjee S."/>
            <person name="Reddy T.B.K."/>
            <person name="Daum C."/>
            <person name="Copeland A."/>
            <person name="Chen I.A."/>
            <person name="Ivanova N.N."/>
            <person name="Kyrpides N.C."/>
            <person name="Shapiro N."/>
            <person name="Eloe-Fadrosh E.A."/>
            <person name="Pietrasiak N."/>
        </authorList>
    </citation>
    <scope>NUCLEOTIDE SEQUENCE</scope>
    <source>
        <strain evidence="2">CPER-KK1</strain>
    </source>
</reference>
<reference evidence="2" key="1">
    <citation type="submission" date="2021-05" db="EMBL/GenBank/DDBJ databases">
        <authorList>
            <person name="Pietrasiak N."/>
            <person name="Ward R."/>
            <person name="Stajich J.E."/>
            <person name="Kurbessoian T."/>
        </authorList>
    </citation>
    <scope>NUCLEOTIDE SEQUENCE</scope>
    <source>
        <strain evidence="2">CPER-KK1</strain>
    </source>
</reference>
<keyword evidence="1" id="KW-0812">Transmembrane</keyword>
<evidence type="ECO:0000256" key="1">
    <source>
        <dbReference type="SAM" id="Phobius"/>
    </source>
</evidence>
<dbReference type="EMBL" id="JAHHIF010000071">
    <property type="protein sequence ID" value="MBW4548769.1"/>
    <property type="molecule type" value="Genomic_DNA"/>
</dbReference>
<evidence type="ECO:0000313" key="3">
    <source>
        <dbReference type="Proteomes" id="UP000753908"/>
    </source>
</evidence>
<comment type="caution">
    <text evidence="2">The sequence shown here is derived from an EMBL/GenBank/DDBJ whole genome shotgun (WGS) entry which is preliminary data.</text>
</comment>
<dbReference type="AlphaFoldDB" id="A0A951PTV2"/>
<dbReference type="Proteomes" id="UP000753908">
    <property type="component" value="Unassembled WGS sequence"/>
</dbReference>